<keyword evidence="2" id="KW-1185">Reference proteome</keyword>
<dbReference type="AlphaFoldDB" id="A0A9X2VSV7"/>
<gene>
    <name evidence="1" type="ORF">NZH93_33105</name>
</gene>
<accession>A0A9X2VSV7</accession>
<dbReference type="InterPro" id="IPR042099">
    <property type="entry name" value="ANL_N_sf"/>
</dbReference>
<organism evidence="1 2">
    <name type="scientific">Umezawaea endophytica</name>
    <dbReference type="NCBI Taxonomy" id="1654476"/>
    <lineage>
        <taxon>Bacteria</taxon>
        <taxon>Bacillati</taxon>
        <taxon>Actinomycetota</taxon>
        <taxon>Actinomycetes</taxon>
        <taxon>Pseudonocardiales</taxon>
        <taxon>Pseudonocardiaceae</taxon>
        <taxon>Umezawaea</taxon>
    </lineage>
</organism>
<reference evidence="1" key="1">
    <citation type="submission" date="2022-08" db="EMBL/GenBank/DDBJ databases">
        <authorList>
            <person name="Tistechok S."/>
            <person name="Samborskyy M."/>
            <person name="Roman I."/>
        </authorList>
    </citation>
    <scope>NUCLEOTIDE SEQUENCE</scope>
    <source>
        <strain evidence="1">DSM 103496</strain>
    </source>
</reference>
<dbReference type="SUPFAM" id="SSF56801">
    <property type="entry name" value="Acetyl-CoA synthetase-like"/>
    <property type="match status" value="1"/>
</dbReference>
<evidence type="ECO:0000313" key="2">
    <source>
        <dbReference type="Proteomes" id="UP001141259"/>
    </source>
</evidence>
<sequence>MSVTEALFAPLLAAGPGRPLITHYDDADGSRVELSRATVANWAAKTANWLRDEHDVEPGDRVAVLLPAHWQTAGVLLGSWWCGAVVVDDPVGAKVAFVAPGGAAEGADVVAVASLHPMGLGLRGQELGGAVDFLDDVRVHGDDFTPYGPTPGDAPALGKSTVDDIVAEARTRAETLGIGLDTRVLSTVEWDLPDGLLNGLLAVLAGGGSLVQCSNLNADLLPARRLSEKTTVELGGAA</sequence>
<comment type="caution">
    <text evidence="1">The sequence shown here is derived from an EMBL/GenBank/DDBJ whole genome shotgun (WGS) entry which is preliminary data.</text>
</comment>
<proteinExistence type="predicted"/>
<dbReference type="Gene3D" id="3.40.50.12780">
    <property type="entry name" value="N-terminal domain of ligase-like"/>
    <property type="match status" value="1"/>
</dbReference>
<dbReference type="EMBL" id="JANYMP010000019">
    <property type="protein sequence ID" value="MCS7481722.1"/>
    <property type="molecule type" value="Genomic_DNA"/>
</dbReference>
<name>A0A9X2VSV7_9PSEU</name>
<dbReference type="Proteomes" id="UP001141259">
    <property type="component" value="Unassembled WGS sequence"/>
</dbReference>
<evidence type="ECO:0000313" key="1">
    <source>
        <dbReference type="EMBL" id="MCS7481722.1"/>
    </source>
</evidence>
<dbReference type="NCBIfam" id="TIGR03089">
    <property type="entry name" value="TIGR03089 family protein"/>
    <property type="match status" value="1"/>
</dbReference>
<protein>
    <submittedName>
        <fullName evidence="1">TIGR03089 family protein</fullName>
    </submittedName>
</protein>
<dbReference type="InterPro" id="IPR017523">
    <property type="entry name" value="Rv3268"/>
</dbReference>
<dbReference type="RefSeq" id="WP_259627198.1">
    <property type="nucleotide sequence ID" value="NZ_JANYMP010000019.1"/>
</dbReference>